<dbReference type="OrthoDB" id="3504495at2"/>
<dbReference type="RefSeq" id="WP_116175189.1">
    <property type="nucleotide sequence ID" value="NZ_CP144375.1"/>
</dbReference>
<dbReference type="Gene3D" id="1.10.260.40">
    <property type="entry name" value="lambda repressor-like DNA-binding domains"/>
    <property type="match status" value="1"/>
</dbReference>
<dbReference type="CDD" id="cd00093">
    <property type="entry name" value="HTH_XRE"/>
    <property type="match status" value="1"/>
</dbReference>
<dbReference type="SMART" id="SM00530">
    <property type="entry name" value="HTH_XRE"/>
    <property type="match status" value="1"/>
</dbReference>
<comment type="caution">
    <text evidence="2">The sequence shown here is derived from an EMBL/GenBank/DDBJ whole genome shotgun (WGS) entry which is preliminary data.</text>
</comment>
<evidence type="ECO:0000313" key="2">
    <source>
        <dbReference type="EMBL" id="REH48419.1"/>
    </source>
</evidence>
<keyword evidence="3" id="KW-1185">Reference proteome</keyword>
<dbReference type="SUPFAM" id="SSF47413">
    <property type="entry name" value="lambda repressor-like DNA-binding domains"/>
    <property type="match status" value="1"/>
</dbReference>
<organism evidence="2 3">
    <name type="scientific">Kutzneria buriramensis</name>
    <dbReference type="NCBI Taxonomy" id="1045776"/>
    <lineage>
        <taxon>Bacteria</taxon>
        <taxon>Bacillati</taxon>
        <taxon>Actinomycetota</taxon>
        <taxon>Actinomycetes</taxon>
        <taxon>Pseudonocardiales</taxon>
        <taxon>Pseudonocardiaceae</taxon>
        <taxon>Kutzneria</taxon>
    </lineage>
</organism>
<evidence type="ECO:0000313" key="3">
    <source>
        <dbReference type="Proteomes" id="UP000256269"/>
    </source>
</evidence>
<name>A0A3E0HPT4_9PSEU</name>
<dbReference type="AlphaFoldDB" id="A0A3E0HPT4"/>
<accession>A0A3E0HPT4</accession>
<dbReference type="GO" id="GO:0003677">
    <property type="term" value="F:DNA binding"/>
    <property type="evidence" value="ECO:0007669"/>
    <property type="project" value="UniProtKB-KW"/>
</dbReference>
<dbReference type="Pfam" id="PF01381">
    <property type="entry name" value="HTH_3"/>
    <property type="match status" value="1"/>
</dbReference>
<protein>
    <submittedName>
        <fullName evidence="2">DNA-binding XRE family transcriptional regulator</fullName>
    </submittedName>
</protein>
<dbReference type="InterPro" id="IPR001387">
    <property type="entry name" value="Cro/C1-type_HTH"/>
</dbReference>
<proteinExistence type="predicted"/>
<sequence length="390" mass="41939">MTPSGQIDAGWRIAAARGRQGLTQQDLAQLAGVSLSLLKKIEQNSRPATADVRKAIARSLGMDEDELFAGIAGTPSKVHTAIPVLRRIIGSLDHPEDGPVRPLPQLVGATAALVDYRVASRYRRLSDELPDVLSELARAHSQAGADNERAAELLVQGLRAADGIAYKFGYLDLSAWIIERMRRTSEQLQNELVGAATAYVHTETFFATGDLAAAGYALDQAASRVSPTKSMAAAATYGSLHMRAAVVAARARKASSAIEHLAEAHQSAARVREGVYFGTAFGPSSVRVHEVAVAVELGDATGALRAAKDWAPPAELPAERRSHFYIDLASAQLWAGRRDRSLASLQSARQIAPQHVREHPRVKETTQTLLRLSRRPDAALVGFASWLSLI</sequence>
<dbReference type="PROSITE" id="PS50943">
    <property type="entry name" value="HTH_CROC1"/>
    <property type="match status" value="1"/>
</dbReference>
<dbReference type="EMBL" id="QUNO01000005">
    <property type="protein sequence ID" value="REH48419.1"/>
    <property type="molecule type" value="Genomic_DNA"/>
</dbReference>
<dbReference type="Proteomes" id="UP000256269">
    <property type="component" value="Unassembled WGS sequence"/>
</dbReference>
<feature type="domain" description="HTH cro/C1-type" evidence="1">
    <location>
        <begin position="13"/>
        <end position="67"/>
    </location>
</feature>
<keyword evidence="2" id="KW-0238">DNA-binding</keyword>
<reference evidence="2 3" key="1">
    <citation type="submission" date="2018-08" db="EMBL/GenBank/DDBJ databases">
        <title>Genomic Encyclopedia of Archaeal and Bacterial Type Strains, Phase II (KMG-II): from individual species to whole genera.</title>
        <authorList>
            <person name="Goeker M."/>
        </authorList>
    </citation>
    <scope>NUCLEOTIDE SEQUENCE [LARGE SCALE GENOMIC DNA]</scope>
    <source>
        <strain evidence="2 3">DSM 45791</strain>
    </source>
</reference>
<evidence type="ECO:0000259" key="1">
    <source>
        <dbReference type="PROSITE" id="PS50943"/>
    </source>
</evidence>
<gene>
    <name evidence="2" type="ORF">BCF44_105278</name>
</gene>
<dbReference type="InterPro" id="IPR010982">
    <property type="entry name" value="Lambda_DNA-bd_dom_sf"/>
</dbReference>